<dbReference type="EC" id="2.7.13.3" evidence="3"/>
<dbReference type="RefSeq" id="WP_095133788.1">
    <property type="nucleotide sequence ID" value="NZ_NIBG01000008.1"/>
</dbReference>
<keyword evidence="6" id="KW-0808">Transferase</keyword>
<dbReference type="PANTHER" id="PTHR45528:SF1">
    <property type="entry name" value="SENSOR HISTIDINE KINASE CPXA"/>
    <property type="match status" value="1"/>
</dbReference>
<evidence type="ECO:0000256" key="8">
    <source>
        <dbReference type="ARBA" id="ARBA00022741"/>
    </source>
</evidence>
<dbReference type="Proteomes" id="UP000216024">
    <property type="component" value="Unassembled WGS sequence"/>
</dbReference>
<evidence type="ECO:0000256" key="13">
    <source>
        <dbReference type="ARBA" id="ARBA00023136"/>
    </source>
</evidence>
<feature type="transmembrane region" description="Helical" evidence="14">
    <location>
        <begin position="240"/>
        <end position="263"/>
    </location>
</feature>
<dbReference type="InterPro" id="IPR005467">
    <property type="entry name" value="His_kinase_dom"/>
</dbReference>
<evidence type="ECO:0000259" key="15">
    <source>
        <dbReference type="PROSITE" id="PS50109"/>
    </source>
</evidence>
<keyword evidence="4" id="KW-1003">Cell membrane</keyword>
<keyword evidence="7 14" id="KW-0812">Transmembrane</keyword>
<protein>
    <recommendedName>
        <fullName evidence="3">histidine kinase</fullName>
        <ecNumber evidence="3">2.7.13.3</ecNumber>
    </recommendedName>
</protein>
<dbReference type="Pfam" id="PF02518">
    <property type="entry name" value="HATPase_c"/>
    <property type="match status" value="1"/>
</dbReference>
<dbReference type="InterPro" id="IPR003594">
    <property type="entry name" value="HATPase_dom"/>
</dbReference>
<dbReference type="OrthoDB" id="9792991at2"/>
<dbReference type="GO" id="GO:0005886">
    <property type="term" value="C:plasma membrane"/>
    <property type="evidence" value="ECO:0007669"/>
    <property type="project" value="UniProtKB-SubCell"/>
</dbReference>
<dbReference type="InterPro" id="IPR036097">
    <property type="entry name" value="HisK_dim/P_sf"/>
</dbReference>
<dbReference type="InterPro" id="IPR050398">
    <property type="entry name" value="HssS/ArlS-like"/>
</dbReference>
<evidence type="ECO:0000256" key="5">
    <source>
        <dbReference type="ARBA" id="ARBA00022553"/>
    </source>
</evidence>
<keyword evidence="11 14" id="KW-1133">Transmembrane helix</keyword>
<evidence type="ECO:0000256" key="7">
    <source>
        <dbReference type="ARBA" id="ARBA00022692"/>
    </source>
</evidence>
<dbReference type="SUPFAM" id="SSF47384">
    <property type="entry name" value="Homodimeric domain of signal transducing histidine kinase"/>
    <property type="match status" value="1"/>
</dbReference>
<keyword evidence="13 14" id="KW-0472">Membrane</keyword>
<dbReference type="SUPFAM" id="SSF55874">
    <property type="entry name" value="ATPase domain of HSP90 chaperone/DNA topoisomerase II/histidine kinase"/>
    <property type="match status" value="1"/>
</dbReference>
<dbReference type="PROSITE" id="PS50109">
    <property type="entry name" value="HIS_KIN"/>
    <property type="match status" value="1"/>
</dbReference>
<comment type="subcellular location">
    <subcellularLocation>
        <location evidence="2">Cell membrane</location>
        <topology evidence="2">Multi-pass membrane protein</topology>
    </subcellularLocation>
</comment>
<keyword evidence="10" id="KW-0067">ATP-binding</keyword>
<reference evidence="16 17" key="1">
    <citation type="submission" date="2017-06" db="EMBL/GenBank/DDBJ databases">
        <title>Draft genome sequence of anaerobic fermentative bacterium Anaeromicrobium sediminis DY2726D isolated from West Pacific Ocean sediments.</title>
        <authorList>
            <person name="Zeng X."/>
        </authorList>
    </citation>
    <scope>NUCLEOTIDE SEQUENCE [LARGE SCALE GENOMIC DNA]</scope>
    <source>
        <strain evidence="16 17">DY2726D</strain>
    </source>
</reference>
<evidence type="ECO:0000256" key="9">
    <source>
        <dbReference type="ARBA" id="ARBA00022777"/>
    </source>
</evidence>
<comment type="catalytic activity">
    <reaction evidence="1">
        <text>ATP + protein L-histidine = ADP + protein N-phospho-L-histidine.</text>
        <dbReference type="EC" id="2.7.13.3"/>
    </reaction>
</comment>
<evidence type="ECO:0000256" key="3">
    <source>
        <dbReference type="ARBA" id="ARBA00012438"/>
    </source>
</evidence>
<evidence type="ECO:0000313" key="16">
    <source>
        <dbReference type="EMBL" id="PAB59408.1"/>
    </source>
</evidence>
<evidence type="ECO:0000256" key="14">
    <source>
        <dbReference type="SAM" id="Phobius"/>
    </source>
</evidence>
<evidence type="ECO:0000256" key="12">
    <source>
        <dbReference type="ARBA" id="ARBA00023012"/>
    </source>
</evidence>
<evidence type="ECO:0000256" key="2">
    <source>
        <dbReference type="ARBA" id="ARBA00004651"/>
    </source>
</evidence>
<proteinExistence type="predicted"/>
<dbReference type="Gene3D" id="1.10.287.130">
    <property type="match status" value="1"/>
</dbReference>
<dbReference type="Gene3D" id="3.30.565.10">
    <property type="entry name" value="Histidine kinase-like ATPase, C-terminal domain"/>
    <property type="match status" value="1"/>
</dbReference>
<keyword evidence="9" id="KW-0418">Kinase</keyword>
<keyword evidence="12" id="KW-0902">Two-component regulatory system</keyword>
<dbReference type="GO" id="GO:0005524">
    <property type="term" value="F:ATP binding"/>
    <property type="evidence" value="ECO:0007669"/>
    <property type="project" value="UniProtKB-KW"/>
</dbReference>
<dbReference type="SMART" id="SM00387">
    <property type="entry name" value="HATPase_c"/>
    <property type="match status" value="1"/>
</dbReference>
<evidence type="ECO:0000256" key="10">
    <source>
        <dbReference type="ARBA" id="ARBA00022840"/>
    </source>
</evidence>
<evidence type="ECO:0000256" key="1">
    <source>
        <dbReference type="ARBA" id="ARBA00000085"/>
    </source>
</evidence>
<evidence type="ECO:0000256" key="11">
    <source>
        <dbReference type="ARBA" id="ARBA00022989"/>
    </source>
</evidence>
<keyword evidence="8" id="KW-0547">Nucleotide-binding</keyword>
<dbReference type="EMBL" id="NIBG01000008">
    <property type="protein sequence ID" value="PAB59408.1"/>
    <property type="molecule type" value="Genomic_DNA"/>
</dbReference>
<feature type="domain" description="Histidine kinase" evidence="15">
    <location>
        <begin position="442"/>
        <end position="656"/>
    </location>
</feature>
<comment type="caution">
    <text evidence="16">The sequence shown here is derived from an EMBL/GenBank/DDBJ whole genome shotgun (WGS) entry which is preliminary data.</text>
</comment>
<keyword evidence="5" id="KW-0597">Phosphoprotein</keyword>
<dbReference type="PANTHER" id="PTHR45528">
    <property type="entry name" value="SENSOR HISTIDINE KINASE CPXA"/>
    <property type="match status" value="1"/>
</dbReference>
<feature type="transmembrane region" description="Helical" evidence="14">
    <location>
        <begin position="312"/>
        <end position="330"/>
    </location>
</feature>
<dbReference type="SMART" id="SM00388">
    <property type="entry name" value="HisKA"/>
    <property type="match status" value="1"/>
</dbReference>
<dbReference type="CDD" id="cd00082">
    <property type="entry name" value="HisKA"/>
    <property type="match status" value="1"/>
</dbReference>
<gene>
    <name evidence="16" type="ORF">CCE28_10705</name>
</gene>
<dbReference type="InterPro" id="IPR036890">
    <property type="entry name" value="HATPase_C_sf"/>
</dbReference>
<keyword evidence="17" id="KW-1185">Reference proteome</keyword>
<dbReference type="FunFam" id="1.10.287.130:FF:000001">
    <property type="entry name" value="Two-component sensor histidine kinase"/>
    <property type="match status" value="1"/>
</dbReference>
<evidence type="ECO:0000256" key="6">
    <source>
        <dbReference type="ARBA" id="ARBA00022679"/>
    </source>
</evidence>
<dbReference type="InterPro" id="IPR003661">
    <property type="entry name" value="HisK_dim/P_dom"/>
</dbReference>
<dbReference type="AlphaFoldDB" id="A0A267MKG4"/>
<name>A0A267MKG4_9FIRM</name>
<organism evidence="16 17">
    <name type="scientific">Anaeromicrobium sediminis</name>
    <dbReference type="NCBI Taxonomy" id="1478221"/>
    <lineage>
        <taxon>Bacteria</taxon>
        <taxon>Bacillati</taxon>
        <taxon>Bacillota</taxon>
        <taxon>Clostridia</taxon>
        <taxon>Peptostreptococcales</taxon>
        <taxon>Thermotaleaceae</taxon>
        <taxon>Anaeromicrobium</taxon>
    </lineage>
</organism>
<accession>A0A267MKG4</accession>
<evidence type="ECO:0000256" key="4">
    <source>
        <dbReference type="ARBA" id="ARBA00022475"/>
    </source>
</evidence>
<dbReference type="GO" id="GO:0000155">
    <property type="term" value="F:phosphorelay sensor kinase activity"/>
    <property type="evidence" value="ECO:0007669"/>
    <property type="project" value="InterPro"/>
</dbReference>
<feature type="transmembrane region" description="Helical" evidence="14">
    <location>
        <begin position="284"/>
        <end position="306"/>
    </location>
</feature>
<dbReference type="Pfam" id="PF00512">
    <property type="entry name" value="HisKA"/>
    <property type="match status" value="1"/>
</dbReference>
<sequence>MYNRFIKAVSFLVAVACSVTIIASVIEISSMRHMDGDLIFKGDYKRSYELENEIYDISSDLINILTIYKDEEHIKSGGTLKEHNYDNELQNLYYGFQEKFYEESKLKKDEIKEDDVKEAFEKEYFSQINEWKTKKINEDLRRYNEKLNKINSIEGLHYFISEGDYVKTNSVDASKKFFKSQPVYITYDESEQHVSIEGPNMRYYMRRWFEDYDNETVYIGFGEEFINLKQKNWDERRTVLLFHLKIIIGACIGLMIALIHLMYTCGREEKNGPVKMSLIDKPYVDLNLIINGSIIIVCLAGAYLIYTESSRIAMMPLAAIASAIGINLLLTMTKRIKNRTLISHTLIYKIIRKIFSFIGNGLKRSPLAIRMIPTPKKVRDLERIMTGIKSIEKGQLNYEIKTESSGVYKELANGINGVTEGLKVAIEKELKSERLKTELISNVSHDIRTPLTSIITYIDLLKKEDVDSQNIKEYLQVLEEKSLRLKLLTDDLFEASKASSGSIPVNFEKIDIISLLTQVMGELDNKINSSGLDFKFNYPEEKAFVKADGKLLWRVIENLMSNIFKYALMNSRVYIDVIDSQNSISIVMKNISANELNIDANELMERFKRGDESRQSEGSGLGLSIAKSLVELQKGNFNIDIDGDLFKAIITIPKYE</sequence>
<evidence type="ECO:0000313" key="17">
    <source>
        <dbReference type="Proteomes" id="UP000216024"/>
    </source>
</evidence>